<dbReference type="InterPro" id="IPR033590">
    <property type="entry name" value="PPP1R35"/>
</dbReference>
<accession>A0AAW0YR24</accession>
<feature type="domain" description="Protein phosphatase 1 regulatory subunit 35 C-terminal" evidence="5">
    <location>
        <begin position="110"/>
        <end position="222"/>
    </location>
</feature>
<dbReference type="AlphaFoldDB" id="A0AAW0YR24"/>
<comment type="caution">
    <text evidence="6">The sequence shown here is derived from an EMBL/GenBank/DDBJ whole genome shotgun (WGS) entry which is preliminary data.</text>
</comment>
<dbReference type="Proteomes" id="UP001445076">
    <property type="component" value="Unassembled WGS sequence"/>
</dbReference>
<dbReference type="PANTHER" id="PTHR28625:SF1">
    <property type="entry name" value="PROTEIN PHOSPHATASE 1 REGULATORY SUBUNIT 35"/>
    <property type="match status" value="1"/>
</dbReference>
<sequence length="252" mass="28382">MDRSKKRNMKIVKGGERHIYAEVDANNENITDEALPRLEALQKRTNDQPIVLANTEMRSFPVVPKISQELKALAAQKKNIACCDRRDKRKLGGIQMASLPESASNIYGAPEIHSTLRVGEALLNARQEKPNLSLLVKNKLDSPNTSSKIKRQTAKQVNVSESKAIFHELVSVDVSEEEVAKQLKDLLNLRAATVRPASRPRDSEPQLIDIFDPEEYVTTTTATNIKVRIPFSSVKPQTVHREELCQLYNELY</sequence>
<comment type="subcellular location">
    <subcellularLocation>
        <location evidence="1">Cytoplasm</location>
        <location evidence="1">Cytoskeleton</location>
        <location evidence="1">Microtubule organizing center</location>
        <location evidence="1">Centrosome</location>
        <location evidence="1">Centriole</location>
    </subcellularLocation>
</comment>
<dbReference type="PANTHER" id="PTHR28625">
    <property type="entry name" value="PROTEIN PHOSPHATASE 1 REGULATORY SUBUNIT 35"/>
    <property type="match status" value="1"/>
</dbReference>
<comment type="similarity">
    <text evidence="4">Belongs to the PPP1R35 family.</text>
</comment>
<protein>
    <recommendedName>
        <fullName evidence="5">Protein phosphatase 1 regulatory subunit 35 C-terminal domain-containing protein</fullName>
    </recommendedName>
</protein>
<evidence type="ECO:0000313" key="6">
    <source>
        <dbReference type="EMBL" id="KAK8754028.1"/>
    </source>
</evidence>
<dbReference type="InterPro" id="IPR029135">
    <property type="entry name" value="PPP1R35_C"/>
</dbReference>
<reference evidence="6" key="2">
    <citation type="submission" date="2024-01" db="EMBL/GenBank/DDBJ databases">
        <authorList>
            <person name="He J."/>
            <person name="Wang M."/>
            <person name="Zheng J."/>
            <person name="Liu Z."/>
        </authorList>
    </citation>
    <scope>NUCLEOTIDE SEQUENCE</scope>
    <source>
        <strain evidence="6">ZL_2023a</strain>
        <tissue evidence="6">Muscle</tissue>
    </source>
</reference>
<evidence type="ECO:0000256" key="2">
    <source>
        <dbReference type="ARBA" id="ARBA00022490"/>
    </source>
</evidence>
<evidence type="ECO:0000256" key="3">
    <source>
        <dbReference type="ARBA" id="ARBA00023212"/>
    </source>
</evidence>
<dbReference type="GO" id="GO:0005814">
    <property type="term" value="C:centriole"/>
    <property type="evidence" value="ECO:0007669"/>
    <property type="project" value="UniProtKB-SubCell"/>
</dbReference>
<organism evidence="6 7">
    <name type="scientific">Cherax quadricarinatus</name>
    <name type="common">Australian red claw crayfish</name>
    <dbReference type="NCBI Taxonomy" id="27406"/>
    <lineage>
        <taxon>Eukaryota</taxon>
        <taxon>Metazoa</taxon>
        <taxon>Ecdysozoa</taxon>
        <taxon>Arthropoda</taxon>
        <taxon>Crustacea</taxon>
        <taxon>Multicrustacea</taxon>
        <taxon>Malacostraca</taxon>
        <taxon>Eumalacostraca</taxon>
        <taxon>Eucarida</taxon>
        <taxon>Decapoda</taxon>
        <taxon>Pleocyemata</taxon>
        <taxon>Astacidea</taxon>
        <taxon>Parastacoidea</taxon>
        <taxon>Parastacidae</taxon>
        <taxon>Cherax</taxon>
    </lineage>
</organism>
<evidence type="ECO:0000313" key="7">
    <source>
        <dbReference type="Proteomes" id="UP001445076"/>
    </source>
</evidence>
<keyword evidence="2" id="KW-0963">Cytoplasm</keyword>
<evidence type="ECO:0000259" key="5">
    <source>
        <dbReference type="Pfam" id="PF15503"/>
    </source>
</evidence>
<dbReference type="EMBL" id="JARKIK010000001">
    <property type="protein sequence ID" value="KAK8754028.1"/>
    <property type="molecule type" value="Genomic_DNA"/>
</dbReference>
<name>A0AAW0YR24_CHEQU</name>
<keyword evidence="3" id="KW-0206">Cytoskeleton</keyword>
<proteinExistence type="inferred from homology"/>
<reference evidence="6 7" key="1">
    <citation type="journal article" date="2024" name="BMC Genomics">
        <title>Genome assembly of redclaw crayfish (Cherax quadricarinatus) provides insights into its immune adaptation and hypoxia tolerance.</title>
        <authorList>
            <person name="Liu Z."/>
            <person name="Zheng J."/>
            <person name="Li H."/>
            <person name="Fang K."/>
            <person name="Wang S."/>
            <person name="He J."/>
            <person name="Zhou D."/>
            <person name="Weng S."/>
            <person name="Chi M."/>
            <person name="Gu Z."/>
            <person name="He J."/>
            <person name="Li F."/>
            <person name="Wang M."/>
        </authorList>
    </citation>
    <scope>NUCLEOTIDE SEQUENCE [LARGE SCALE GENOMIC DNA]</scope>
    <source>
        <strain evidence="6">ZL_2023a</strain>
    </source>
</reference>
<dbReference type="EMBL" id="JARKIK010000001">
    <property type="protein sequence ID" value="KAK8754029.1"/>
    <property type="molecule type" value="Genomic_DNA"/>
</dbReference>
<dbReference type="GO" id="GO:0045724">
    <property type="term" value="P:positive regulation of cilium assembly"/>
    <property type="evidence" value="ECO:0007669"/>
    <property type="project" value="TreeGrafter"/>
</dbReference>
<evidence type="ECO:0000256" key="4">
    <source>
        <dbReference type="ARBA" id="ARBA00029452"/>
    </source>
</evidence>
<keyword evidence="7" id="KW-1185">Reference proteome</keyword>
<evidence type="ECO:0000256" key="1">
    <source>
        <dbReference type="ARBA" id="ARBA00004114"/>
    </source>
</evidence>
<dbReference type="GO" id="GO:1903724">
    <property type="term" value="P:positive regulation of centriole elongation"/>
    <property type="evidence" value="ECO:0007669"/>
    <property type="project" value="TreeGrafter"/>
</dbReference>
<gene>
    <name evidence="6" type="ORF">OTU49_008673</name>
</gene>
<dbReference type="Pfam" id="PF15503">
    <property type="entry name" value="PPP1R35_C"/>
    <property type="match status" value="1"/>
</dbReference>
<dbReference type="GO" id="GO:0019902">
    <property type="term" value="F:phosphatase binding"/>
    <property type="evidence" value="ECO:0007669"/>
    <property type="project" value="InterPro"/>
</dbReference>